<feature type="non-terminal residue" evidence="3">
    <location>
        <position position="110"/>
    </location>
</feature>
<keyword evidence="1" id="KW-0479">Metal-binding</keyword>
<dbReference type="SMART" id="SM00355">
    <property type="entry name" value="ZnF_C2H2"/>
    <property type="match status" value="2"/>
</dbReference>
<keyword evidence="1" id="KW-0862">Zinc</keyword>
<feature type="domain" description="C2H2-type" evidence="2">
    <location>
        <begin position="24"/>
        <end position="51"/>
    </location>
</feature>
<dbReference type="Gene3D" id="3.30.160.60">
    <property type="entry name" value="Classic Zinc Finger"/>
    <property type="match status" value="1"/>
</dbReference>
<evidence type="ECO:0000256" key="1">
    <source>
        <dbReference type="PROSITE-ProRule" id="PRU00042"/>
    </source>
</evidence>
<dbReference type="SUPFAM" id="SSF57667">
    <property type="entry name" value="beta-beta-alpha zinc fingers"/>
    <property type="match status" value="1"/>
</dbReference>
<protein>
    <recommendedName>
        <fullName evidence="2">C2H2-type domain-containing protein</fullName>
    </recommendedName>
</protein>
<keyword evidence="1" id="KW-0863">Zinc-finger</keyword>
<dbReference type="InterPro" id="IPR036236">
    <property type="entry name" value="Znf_C2H2_sf"/>
</dbReference>
<reference evidence="3" key="1">
    <citation type="submission" date="2015-11" db="EMBL/GenBank/DDBJ databases">
        <title>De novo transcriptome assembly of four potential Pierce s Disease insect vectors from Arizona vineyards.</title>
        <authorList>
            <person name="Tassone E.E."/>
        </authorList>
    </citation>
    <scope>NUCLEOTIDE SEQUENCE</scope>
</reference>
<dbReference type="PROSITE" id="PS00028">
    <property type="entry name" value="ZINC_FINGER_C2H2_1"/>
    <property type="match status" value="1"/>
</dbReference>
<dbReference type="AlphaFoldDB" id="A0A1B6I632"/>
<sequence>FMAAQEAVSAHRDSQGMRGETGPFVCERCHRAYQVRPSLLRHQRYECDTQRSHQCTVCPKRFAHHFLLVRHMSNVHKVMGIPPAPKWRVYNPEGLPKFTRGNLPSRLAHR</sequence>
<evidence type="ECO:0000259" key="2">
    <source>
        <dbReference type="PROSITE" id="PS50157"/>
    </source>
</evidence>
<dbReference type="PROSITE" id="PS50157">
    <property type="entry name" value="ZINC_FINGER_C2H2_2"/>
    <property type="match status" value="2"/>
</dbReference>
<dbReference type="InterPro" id="IPR013087">
    <property type="entry name" value="Znf_C2H2_type"/>
</dbReference>
<dbReference type="Pfam" id="PF00096">
    <property type="entry name" value="zf-C2H2"/>
    <property type="match status" value="1"/>
</dbReference>
<dbReference type="EMBL" id="GECU01025322">
    <property type="protein sequence ID" value="JAS82384.1"/>
    <property type="molecule type" value="Transcribed_RNA"/>
</dbReference>
<gene>
    <name evidence="3" type="ORF">g.58476</name>
</gene>
<dbReference type="GO" id="GO:0008270">
    <property type="term" value="F:zinc ion binding"/>
    <property type="evidence" value="ECO:0007669"/>
    <property type="project" value="UniProtKB-KW"/>
</dbReference>
<feature type="domain" description="C2H2-type" evidence="2">
    <location>
        <begin position="53"/>
        <end position="76"/>
    </location>
</feature>
<accession>A0A1B6I632</accession>
<proteinExistence type="predicted"/>
<name>A0A1B6I632_9HEMI</name>
<feature type="non-terminal residue" evidence="3">
    <location>
        <position position="1"/>
    </location>
</feature>
<evidence type="ECO:0000313" key="3">
    <source>
        <dbReference type="EMBL" id="JAS82384.1"/>
    </source>
</evidence>
<organism evidence="3">
    <name type="scientific">Homalodisca liturata</name>
    <dbReference type="NCBI Taxonomy" id="320908"/>
    <lineage>
        <taxon>Eukaryota</taxon>
        <taxon>Metazoa</taxon>
        <taxon>Ecdysozoa</taxon>
        <taxon>Arthropoda</taxon>
        <taxon>Hexapoda</taxon>
        <taxon>Insecta</taxon>
        <taxon>Pterygota</taxon>
        <taxon>Neoptera</taxon>
        <taxon>Paraneoptera</taxon>
        <taxon>Hemiptera</taxon>
        <taxon>Auchenorrhyncha</taxon>
        <taxon>Membracoidea</taxon>
        <taxon>Cicadellidae</taxon>
        <taxon>Cicadellinae</taxon>
        <taxon>Proconiini</taxon>
        <taxon>Homalodisca</taxon>
    </lineage>
</organism>